<dbReference type="Proteomes" id="UP000824089">
    <property type="component" value="Unassembled WGS sequence"/>
</dbReference>
<sequence length="462" mass="48878">AFSYGTSYFSAVVFIGYAGQFGWNFGISAFWVGLANALLGSLAAWAVLGRRTRIMTQHLGASTMPEFFSKRYRSRPLKLAAALIIFIFLVPYSASVYKGLSGIFSMAFGIDFKYCIIGMAVLTGIYVVLGGYMATVANNFVQGIVMLAGIVLVVAAVLNGGGGFTEAIKSLSAVEVPQGSAGEGMHGAYVSLFGPDPLGLLGVMLLTSLGSWGLPQMVHKFYTIDSEKSIGKGAVISTVFALVVAGGSYFMGGFGRLYVEAGADGAPSVGYDEIVPQMLANVLPDILMGLVVVLVLSASMSTLSSLVISSASTLTVDFIKGFLKPNLRDKQQMLLTRLFCVLFMLVSVLLALYPGTLITNLMAISWGALAGAFLAPFLYGLYWKKVTNAAVWISFAAGIGFVLCNMIFQFMSGTGAGAVSMLLTLVLVPLVSLITPRPDPRHTDECFACYEGGGKAVDGKEI</sequence>
<feature type="transmembrane region" description="Helical" evidence="14">
    <location>
        <begin position="140"/>
        <end position="158"/>
    </location>
</feature>
<keyword evidence="7 14" id="KW-1133">Transmembrane helix</keyword>
<feature type="transmembrane region" description="Helical" evidence="14">
    <location>
        <begin position="230"/>
        <end position="251"/>
    </location>
</feature>
<gene>
    <name evidence="15" type="ORF">IAD50_08430</name>
</gene>
<evidence type="ECO:0000256" key="9">
    <source>
        <dbReference type="ARBA" id="ARBA00023065"/>
    </source>
</evidence>
<dbReference type="EMBL" id="DVMM01000186">
    <property type="protein sequence ID" value="HIU30304.1"/>
    <property type="molecule type" value="Genomic_DNA"/>
</dbReference>
<feature type="transmembrane region" description="Helical" evidence="14">
    <location>
        <begin position="79"/>
        <end position="97"/>
    </location>
</feature>
<dbReference type="PANTHER" id="PTHR48086:SF3">
    <property type="entry name" value="SODIUM_PROLINE SYMPORTER"/>
    <property type="match status" value="1"/>
</dbReference>
<evidence type="ECO:0000256" key="2">
    <source>
        <dbReference type="ARBA" id="ARBA00006434"/>
    </source>
</evidence>
<evidence type="ECO:0000256" key="14">
    <source>
        <dbReference type="SAM" id="Phobius"/>
    </source>
</evidence>
<evidence type="ECO:0000256" key="11">
    <source>
        <dbReference type="ARBA" id="ARBA00023201"/>
    </source>
</evidence>
<evidence type="ECO:0000256" key="1">
    <source>
        <dbReference type="ARBA" id="ARBA00004651"/>
    </source>
</evidence>
<evidence type="ECO:0000256" key="8">
    <source>
        <dbReference type="ARBA" id="ARBA00023053"/>
    </source>
</evidence>
<dbReference type="PROSITE" id="PS50283">
    <property type="entry name" value="NA_SOLUT_SYMP_3"/>
    <property type="match status" value="1"/>
</dbReference>
<accession>A0A9D1I8R8</accession>
<dbReference type="InterPro" id="IPR038377">
    <property type="entry name" value="Na/Glc_symporter_sf"/>
</dbReference>
<keyword evidence="9" id="KW-0406">Ion transport</keyword>
<evidence type="ECO:0000256" key="6">
    <source>
        <dbReference type="ARBA" id="ARBA00022847"/>
    </source>
</evidence>
<reference evidence="15" key="1">
    <citation type="submission" date="2020-10" db="EMBL/GenBank/DDBJ databases">
        <authorList>
            <person name="Gilroy R."/>
        </authorList>
    </citation>
    <scope>NUCLEOTIDE SEQUENCE</scope>
    <source>
        <strain evidence="15">CHK195-4489</strain>
    </source>
</reference>
<feature type="transmembrane region" description="Helical" evidence="14">
    <location>
        <begin position="389"/>
        <end position="408"/>
    </location>
</feature>
<evidence type="ECO:0000256" key="3">
    <source>
        <dbReference type="ARBA" id="ARBA00022448"/>
    </source>
</evidence>
<protein>
    <submittedName>
        <fullName evidence="15">Sodium:solute symporter</fullName>
    </submittedName>
</protein>
<feature type="transmembrane region" description="Helical" evidence="14">
    <location>
        <begin position="414"/>
        <end position="434"/>
    </location>
</feature>
<feature type="transmembrane region" description="Helical" evidence="14">
    <location>
        <begin position="334"/>
        <end position="355"/>
    </location>
</feature>
<evidence type="ECO:0000256" key="7">
    <source>
        <dbReference type="ARBA" id="ARBA00022989"/>
    </source>
</evidence>
<evidence type="ECO:0000313" key="16">
    <source>
        <dbReference type="Proteomes" id="UP000824089"/>
    </source>
</evidence>
<dbReference type="PANTHER" id="PTHR48086">
    <property type="entry name" value="SODIUM/PROLINE SYMPORTER-RELATED"/>
    <property type="match status" value="1"/>
</dbReference>
<dbReference type="GO" id="GO:0015193">
    <property type="term" value="F:L-proline transmembrane transporter activity"/>
    <property type="evidence" value="ECO:0007669"/>
    <property type="project" value="TreeGrafter"/>
</dbReference>
<feature type="transmembrane region" description="Helical" evidence="14">
    <location>
        <begin position="103"/>
        <end position="128"/>
    </location>
</feature>
<dbReference type="Pfam" id="PF00474">
    <property type="entry name" value="SSF"/>
    <property type="match status" value="1"/>
</dbReference>
<organism evidence="15 16">
    <name type="scientific">Candidatus Egerieisoma faecipullorum</name>
    <dbReference type="NCBI Taxonomy" id="2840963"/>
    <lineage>
        <taxon>Bacteria</taxon>
        <taxon>Bacillati</taxon>
        <taxon>Bacillota</taxon>
        <taxon>Clostridia</taxon>
        <taxon>Eubacteriales</taxon>
        <taxon>Clostridiaceae</taxon>
        <taxon>Clostridiaceae incertae sedis</taxon>
        <taxon>Candidatus Egerieisoma</taxon>
    </lineage>
</organism>
<evidence type="ECO:0000256" key="10">
    <source>
        <dbReference type="ARBA" id="ARBA00023136"/>
    </source>
</evidence>
<dbReference type="InterPro" id="IPR050277">
    <property type="entry name" value="Sodium:Solute_Symporter"/>
</dbReference>
<dbReference type="GO" id="GO:0005886">
    <property type="term" value="C:plasma membrane"/>
    <property type="evidence" value="ECO:0007669"/>
    <property type="project" value="UniProtKB-SubCell"/>
</dbReference>
<name>A0A9D1I8R8_9CLOT</name>
<dbReference type="Gene3D" id="1.20.1730.10">
    <property type="entry name" value="Sodium/glucose cotransporter"/>
    <property type="match status" value="1"/>
</dbReference>
<comment type="subcellular location">
    <subcellularLocation>
        <location evidence="1">Cell membrane</location>
        <topology evidence="1">Multi-pass membrane protein</topology>
    </subcellularLocation>
</comment>
<keyword evidence="6" id="KW-0769">Symport</keyword>
<evidence type="ECO:0000256" key="4">
    <source>
        <dbReference type="ARBA" id="ARBA00022475"/>
    </source>
</evidence>
<keyword evidence="3" id="KW-0813">Transport</keyword>
<dbReference type="InterPro" id="IPR001734">
    <property type="entry name" value="Na/solute_symporter"/>
</dbReference>
<feature type="transmembrane region" description="Helical" evidence="14">
    <location>
        <begin position="29"/>
        <end position="48"/>
    </location>
</feature>
<feature type="transmembrane region" description="Helical" evidence="14">
    <location>
        <begin position="286"/>
        <end position="314"/>
    </location>
</feature>
<comment type="catalytic activity">
    <reaction evidence="12">
        <text>L-proline(in) + Na(+)(in) = L-proline(out) + Na(+)(out)</text>
        <dbReference type="Rhea" id="RHEA:28967"/>
        <dbReference type="ChEBI" id="CHEBI:29101"/>
        <dbReference type="ChEBI" id="CHEBI:60039"/>
    </reaction>
</comment>
<feature type="non-terminal residue" evidence="15">
    <location>
        <position position="1"/>
    </location>
</feature>
<keyword evidence="8" id="KW-0915">Sodium</keyword>
<dbReference type="GO" id="GO:0015824">
    <property type="term" value="P:proline transport"/>
    <property type="evidence" value="ECO:0007669"/>
    <property type="project" value="TreeGrafter"/>
</dbReference>
<keyword evidence="5 14" id="KW-0812">Transmembrane</keyword>
<reference evidence="15" key="2">
    <citation type="journal article" date="2021" name="PeerJ">
        <title>Extensive microbial diversity within the chicken gut microbiome revealed by metagenomics and culture.</title>
        <authorList>
            <person name="Gilroy R."/>
            <person name="Ravi A."/>
            <person name="Getino M."/>
            <person name="Pursley I."/>
            <person name="Horton D.L."/>
            <person name="Alikhan N.F."/>
            <person name="Baker D."/>
            <person name="Gharbi K."/>
            <person name="Hall N."/>
            <person name="Watson M."/>
            <person name="Adriaenssens E.M."/>
            <person name="Foster-Nyarko E."/>
            <person name="Jarju S."/>
            <person name="Secka A."/>
            <person name="Antonio M."/>
            <person name="Oren A."/>
            <person name="Chaudhuri R.R."/>
            <person name="La Ragione R."/>
            <person name="Hildebrand F."/>
            <person name="Pallen M.J."/>
        </authorList>
    </citation>
    <scope>NUCLEOTIDE SEQUENCE</scope>
    <source>
        <strain evidence="15">CHK195-4489</strain>
    </source>
</reference>
<evidence type="ECO:0000256" key="5">
    <source>
        <dbReference type="ARBA" id="ARBA00022692"/>
    </source>
</evidence>
<feature type="transmembrane region" description="Helical" evidence="14">
    <location>
        <begin position="361"/>
        <end position="382"/>
    </location>
</feature>
<evidence type="ECO:0000313" key="15">
    <source>
        <dbReference type="EMBL" id="HIU30304.1"/>
    </source>
</evidence>
<proteinExistence type="inferred from homology"/>
<comment type="caution">
    <text evidence="15">The sequence shown here is derived from an EMBL/GenBank/DDBJ whole genome shotgun (WGS) entry which is preliminary data.</text>
</comment>
<evidence type="ECO:0000256" key="12">
    <source>
        <dbReference type="ARBA" id="ARBA00033708"/>
    </source>
</evidence>
<keyword evidence="4" id="KW-1003">Cell membrane</keyword>
<feature type="transmembrane region" description="Helical" evidence="14">
    <location>
        <begin position="198"/>
        <end position="218"/>
    </location>
</feature>
<dbReference type="GO" id="GO:0005298">
    <property type="term" value="F:proline:sodium symporter activity"/>
    <property type="evidence" value="ECO:0007669"/>
    <property type="project" value="TreeGrafter"/>
</dbReference>
<keyword evidence="11" id="KW-0739">Sodium transport</keyword>
<comment type="similarity">
    <text evidence="2 13">Belongs to the sodium:solute symporter (SSF) (TC 2.A.21) family.</text>
</comment>
<keyword evidence="10 14" id="KW-0472">Membrane</keyword>
<dbReference type="AlphaFoldDB" id="A0A9D1I8R8"/>
<evidence type="ECO:0000256" key="13">
    <source>
        <dbReference type="RuleBase" id="RU362091"/>
    </source>
</evidence>